<gene>
    <name evidence="1" type="ORF">AALA52_05705</name>
</gene>
<comment type="caution">
    <text evidence="1">The sequence shown here is derived from an EMBL/GenBank/DDBJ whole genome shotgun (WGS) entry which is preliminary data.</text>
</comment>
<accession>A0ABV4D4E7</accession>
<reference evidence="1 2" key="1">
    <citation type="submission" date="2024-03" db="EMBL/GenBank/DDBJ databases">
        <title>Mouse gut bacterial collection (mGBC) of GemPharmatech.</title>
        <authorList>
            <person name="He Y."/>
            <person name="Dong L."/>
            <person name="Wu D."/>
            <person name="Gao X."/>
            <person name="Lin Z."/>
        </authorList>
    </citation>
    <scope>NUCLEOTIDE SEQUENCE [LARGE SCALE GENOMIC DNA]</scope>
    <source>
        <strain evidence="1 2">61-15</strain>
    </source>
</reference>
<dbReference type="EMBL" id="JBCLSH010000015">
    <property type="protein sequence ID" value="MEY8443734.1"/>
    <property type="molecule type" value="Genomic_DNA"/>
</dbReference>
<evidence type="ECO:0000313" key="2">
    <source>
        <dbReference type="Proteomes" id="UP001565283"/>
    </source>
</evidence>
<dbReference type="RefSeq" id="WP_202231504.1">
    <property type="nucleotide sequence ID" value="NZ_JBCLSH010000015.1"/>
</dbReference>
<sequence length="58" mass="6549">MCKKHGKVLAHASAEEVNMFVVGKNIDEIVPIIRQNTSGGRSTGDFIYGYIVYWFEDI</sequence>
<dbReference type="Proteomes" id="UP001565283">
    <property type="component" value="Unassembled WGS sequence"/>
</dbReference>
<proteinExistence type="predicted"/>
<evidence type="ECO:0000313" key="1">
    <source>
        <dbReference type="EMBL" id="MEY8443734.1"/>
    </source>
</evidence>
<keyword evidence="2" id="KW-1185">Reference proteome</keyword>
<organism evidence="1 2">
    <name type="scientific">Lactococcus ileimucosae</name>
    <dbReference type="NCBI Taxonomy" id="2941329"/>
    <lineage>
        <taxon>Bacteria</taxon>
        <taxon>Bacillati</taxon>
        <taxon>Bacillota</taxon>
        <taxon>Bacilli</taxon>
        <taxon>Lactobacillales</taxon>
        <taxon>Streptococcaceae</taxon>
        <taxon>Lactococcus</taxon>
    </lineage>
</organism>
<name>A0ABV4D4E7_9LACT</name>
<protein>
    <submittedName>
        <fullName evidence="1">Uncharacterized protein</fullName>
    </submittedName>
</protein>